<dbReference type="InterPro" id="IPR009218">
    <property type="entry name" value="HD_phosphohydro"/>
</dbReference>
<evidence type="ECO:0008006" key="3">
    <source>
        <dbReference type="Google" id="ProtNLM"/>
    </source>
</evidence>
<proteinExistence type="predicted"/>
<protein>
    <recommendedName>
        <fullName evidence="3">Metal-dependent HD superfamily phosphohydrolase</fullName>
    </recommendedName>
</protein>
<name>A0ABR7Q6K3_9FLAO</name>
<reference evidence="1 2" key="1">
    <citation type="submission" date="2020-07" db="EMBL/GenBank/DDBJ databases">
        <title>Description of Kordia aestuariivivens sp. nov., isolated from a tidal flat.</title>
        <authorList>
            <person name="Park S."/>
            <person name="Yoon J.-H."/>
        </authorList>
    </citation>
    <scope>NUCLEOTIDE SEQUENCE [LARGE SCALE GENOMIC DNA]</scope>
    <source>
        <strain evidence="1 2">YSTF-M3</strain>
    </source>
</reference>
<organism evidence="1 2">
    <name type="scientific">Kordia aestuariivivens</name>
    <dbReference type="NCBI Taxonomy" id="2759037"/>
    <lineage>
        <taxon>Bacteria</taxon>
        <taxon>Pseudomonadati</taxon>
        <taxon>Bacteroidota</taxon>
        <taxon>Flavobacteriia</taxon>
        <taxon>Flavobacteriales</taxon>
        <taxon>Flavobacteriaceae</taxon>
        <taxon>Kordia</taxon>
    </lineage>
</organism>
<sequence>MEYDLHQWWLNLTSKYTDDELLLNELWNEIHKKYTSKKRHYHNLNHIGYMLRLAADNQTDLIDYDTLQFAIWYHDVIYNALKSDNELKSAAFARKRLKKLKIDPKSIENCANLIISTKKHEILNVQNQDNAYLLDFDLAILGTTWKWYELYTKQIRKEYSMYPDFMYKKGRKKVLQHFLERPQIYYTEKYHNLWEANARKNIQKEISLL</sequence>
<dbReference type="Proteomes" id="UP000619238">
    <property type="component" value="Unassembled WGS sequence"/>
</dbReference>
<dbReference type="PANTHER" id="PTHR21174">
    <property type="match status" value="1"/>
</dbReference>
<dbReference type="EMBL" id="JACGWS010000003">
    <property type="protein sequence ID" value="MBC8754170.1"/>
    <property type="molecule type" value="Genomic_DNA"/>
</dbReference>
<accession>A0ABR7Q6K3</accession>
<evidence type="ECO:0000313" key="1">
    <source>
        <dbReference type="EMBL" id="MBC8754170.1"/>
    </source>
</evidence>
<dbReference type="PIRSF" id="PIRSF035170">
    <property type="entry name" value="HD_phosphohydro"/>
    <property type="match status" value="1"/>
</dbReference>
<evidence type="ECO:0000313" key="2">
    <source>
        <dbReference type="Proteomes" id="UP000619238"/>
    </source>
</evidence>
<keyword evidence="2" id="KW-1185">Reference proteome</keyword>
<dbReference type="Gene3D" id="1.10.3210.10">
    <property type="entry name" value="Hypothetical protein af1432"/>
    <property type="match status" value="1"/>
</dbReference>
<gene>
    <name evidence="1" type="ORF">H2O64_05770</name>
</gene>
<dbReference type="SUPFAM" id="SSF109604">
    <property type="entry name" value="HD-domain/PDEase-like"/>
    <property type="match status" value="1"/>
</dbReference>
<dbReference type="RefSeq" id="WP_187561220.1">
    <property type="nucleotide sequence ID" value="NZ_JACGWS010000003.1"/>
</dbReference>
<comment type="caution">
    <text evidence="1">The sequence shown here is derived from an EMBL/GenBank/DDBJ whole genome shotgun (WGS) entry which is preliminary data.</text>
</comment>
<dbReference type="PANTHER" id="PTHR21174:SF0">
    <property type="entry name" value="HD PHOSPHOHYDROLASE FAMILY PROTEIN-RELATED"/>
    <property type="match status" value="1"/>
</dbReference>